<evidence type="ECO:0000256" key="6">
    <source>
        <dbReference type="SAM" id="MobiDB-lite"/>
    </source>
</evidence>
<feature type="region of interest" description="Disordered" evidence="6">
    <location>
        <begin position="58"/>
        <end position="94"/>
    </location>
</feature>
<dbReference type="NCBIfam" id="TIGR03953">
    <property type="entry name" value="rplD_bact"/>
    <property type="match status" value="1"/>
</dbReference>
<proteinExistence type="inferred from homology"/>
<dbReference type="AlphaFoldDB" id="A0A517T8E2"/>
<keyword evidence="3 5" id="KW-0687">Ribonucleoprotein</keyword>
<dbReference type="RefSeq" id="WP_145261919.1">
    <property type="nucleotide sequence ID" value="NZ_CP036316.1"/>
</dbReference>
<dbReference type="EMBL" id="CP036316">
    <property type="protein sequence ID" value="QDT64608.1"/>
    <property type="molecule type" value="Genomic_DNA"/>
</dbReference>
<evidence type="ECO:0000256" key="3">
    <source>
        <dbReference type="ARBA" id="ARBA00023274"/>
    </source>
</evidence>
<dbReference type="Proteomes" id="UP000319976">
    <property type="component" value="Chromosome"/>
</dbReference>
<dbReference type="GO" id="GO:1990904">
    <property type="term" value="C:ribonucleoprotein complex"/>
    <property type="evidence" value="ECO:0007669"/>
    <property type="project" value="UniProtKB-KW"/>
</dbReference>
<dbReference type="InterPro" id="IPR002136">
    <property type="entry name" value="Ribosomal_uL4"/>
</dbReference>
<dbReference type="SUPFAM" id="SSF52166">
    <property type="entry name" value="Ribosomal protein L4"/>
    <property type="match status" value="1"/>
</dbReference>
<dbReference type="InterPro" id="IPR023574">
    <property type="entry name" value="Ribosomal_uL4_dom_sf"/>
</dbReference>
<name>A0A517T8E2_9PLAN</name>
<keyword evidence="2 5" id="KW-0689">Ribosomal protein</keyword>
<evidence type="ECO:0000313" key="7">
    <source>
        <dbReference type="EMBL" id="QDT64608.1"/>
    </source>
</evidence>
<dbReference type="GO" id="GO:0019843">
    <property type="term" value="F:rRNA binding"/>
    <property type="evidence" value="ECO:0007669"/>
    <property type="project" value="UniProtKB-UniRule"/>
</dbReference>
<dbReference type="KEGG" id="chya:V22_18430"/>
<evidence type="ECO:0000256" key="2">
    <source>
        <dbReference type="ARBA" id="ARBA00022980"/>
    </source>
</evidence>
<dbReference type="Pfam" id="PF00573">
    <property type="entry name" value="Ribosomal_L4"/>
    <property type="match status" value="1"/>
</dbReference>
<accession>A0A517T8E2</accession>
<reference evidence="7 8" key="1">
    <citation type="submission" date="2019-02" db="EMBL/GenBank/DDBJ databases">
        <title>Deep-cultivation of Planctomycetes and their phenomic and genomic characterization uncovers novel biology.</title>
        <authorList>
            <person name="Wiegand S."/>
            <person name="Jogler M."/>
            <person name="Boedeker C."/>
            <person name="Pinto D."/>
            <person name="Vollmers J."/>
            <person name="Rivas-Marin E."/>
            <person name="Kohn T."/>
            <person name="Peeters S.H."/>
            <person name="Heuer A."/>
            <person name="Rast P."/>
            <person name="Oberbeckmann S."/>
            <person name="Bunk B."/>
            <person name="Jeske O."/>
            <person name="Meyerdierks A."/>
            <person name="Storesund J.E."/>
            <person name="Kallscheuer N."/>
            <person name="Luecker S."/>
            <person name="Lage O.M."/>
            <person name="Pohl T."/>
            <person name="Merkel B.J."/>
            <person name="Hornburger P."/>
            <person name="Mueller R.-W."/>
            <person name="Bruemmer F."/>
            <person name="Labrenz M."/>
            <person name="Spormann A.M."/>
            <person name="Op den Camp H."/>
            <person name="Overmann J."/>
            <person name="Amann R."/>
            <person name="Jetten M.S.M."/>
            <person name="Mascher T."/>
            <person name="Medema M.H."/>
            <person name="Devos D.P."/>
            <person name="Kaster A.-K."/>
            <person name="Ovreas L."/>
            <person name="Rohde M."/>
            <person name="Galperin M.Y."/>
            <person name="Jogler C."/>
        </authorList>
    </citation>
    <scope>NUCLEOTIDE SEQUENCE [LARGE SCALE GENOMIC DNA]</scope>
    <source>
        <strain evidence="7 8">V22</strain>
    </source>
</reference>
<evidence type="ECO:0000256" key="4">
    <source>
        <dbReference type="ARBA" id="ARBA00035244"/>
    </source>
</evidence>
<comment type="function">
    <text evidence="5">One of the primary rRNA binding proteins, this protein initially binds near the 5'-end of the 23S rRNA. It is important during the early stages of 50S assembly. It makes multiple contacts with different domains of the 23S rRNA in the assembled 50S subunit and ribosome.</text>
</comment>
<comment type="function">
    <text evidence="5">Forms part of the polypeptide exit tunnel.</text>
</comment>
<organism evidence="7 8">
    <name type="scientific">Calycomorphotria hydatis</name>
    <dbReference type="NCBI Taxonomy" id="2528027"/>
    <lineage>
        <taxon>Bacteria</taxon>
        <taxon>Pseudomonadati</taxon>
        <taxon>Planctomycetota</taxon>
        <taxon>Planctomycetia</taxon>
        <taxon>Planctomycetales</taxon>
        <taxon>Planctomycetaceae</taxon>
        <taxon>Calycomorphotria</taxon>
    </lineage>
</organism>
<dbReference type="GO" id="GO:0003735">
    <property type="term" value="F:structural constituent of ribosome"/>
    <property type="evidence" value="ECO:0007669"/>
    <property type="project" value="InterPro"/>
</dbReference>
<dbReference type="Gene3D" id="3.40.1370.10">
    <property type="match status" value="1"/>
</dbReference>
<comment type="similarity">
    <text evidence="1 5">Belongs to the universal ribosomal protein uL4 family.</text>
</comment>
<feature type="compositionally biased region" description="Basic residues" evidence="6">
    <location>
        <begin position="67"/>
        <end position="93"/>
    </location>
</feature>
<evidence type="ECO:0000256" key="1">
    <source>
        <dbReference type="ARBA" id="ARBA00010528"/>
    </source>
</evidence>
<gene>
    <name evidence="5 7" type="primary">rplD</name>
    <name evidence="7" type="ORF">V22_18430</name>
</gene>
<sequence>MTEEINQKIQIAVKDRTGAEVGSYEFDSTELARGINKQLLHDATVMYLANRRIGSAASKSRGMIKGSKQKMFRQKGTGRARMGNKRQPVRRGGGHTFAKVPRDFGYRMPKKAVRLATRMALLSKFLDDQAIVLSELECQEIKTKPVAEMLKTLGLSGTSCLLAITEHDNNIWCSARNIEELAVSPASDLNAYTLLRQRNLLITKGALDRLLGREQAPQTAA</sequence>
<dbReference type="PANTHER" id="PTHR10746">
    <property type="entry name" value="50S RIBOSOMAL PROTEIN L4"/>
    <property type="match status" value="1"/>
</dbReference>
<keyword evidence="5" id="KW-0699">rRNA-binding</keyword>
<evidence type="ECO:0000313" key="8">
    <source>
        <dbReference type="Proteomes" id="UP000319976"/>
    </source>
</evidence>
<keyword evidence="8" id="KW-1185">Reference proteome</keyword>
<dbReference type="GO" id="GO:0006412">
    <property type="term" value="P:translation"/>
    <property type="evidence" value="ECO:0007669"/>
    <property type="project" value="UniProtKB-UniRule"/>
</dbReference>
<comment type="subunit">
    <text evidence="5">Part of the 50S ribosomal subunit.</text>
</comment>
<dbReference type="HAMAP" id="MF_01328_B">
    <property type="entry name" value="Ribosomal_uL4_B"/>
    <property type="match status" value="1"/>
</dbReference>
<dbReference type="InterPro" id="IPR013005">
    <property type="entry name" value="Ribosomal_uL4-like"/>
</dbReference>
<dbReference type="GO" id="GO:0005840">
    <property type="term" value="C:ribosome"/>
    <property type="evidence" value="ECO:0007669"/>
    <property type="project" value="UniProtKB-KW"/>
</dbReference>
<keyword evidence="5" id="KW-0694">RNA-binding</keyword>
<evidence type="ECO:0000256" key="5">
    <source>
        <dbReference type="HAMAP-Rule" id="MF_01328"/>
    </source>
</evidence>
<protein>
    <recommendedName>
        <fullName evidence="4 5">Large ribosomal subunit protein uL4</fullName>
    </recommendedName>
</protein>
<dbReference type="OrthoDB" id="9803201at2"/>
<dbReference type="PANTHER" id="PTHR10746:SF6">
    <property type="entry name" value="LARGE RIBOSOMAL SUBUNIT PROTEIN UL4M"/>
    <property type="match status" value="1"/>
</dbReference>